<evidence type="ECO:0000256" key="6">
    <source>
        <dbReference type="ARBA" id="ARBA00023136"/>
    </source>
</evidence>
<evidence type="ECO:0000256" key="4">
    <source>
        <dbReference type="ARBA" id="ARBA00022692"/>
    </source>
</evidence>
<name>A0A1U7JGN4_9HYPH</name>
<feature type="transmembrane region" description="Helical" evidence="7">
    <location>
        <begin position="194"/>
        <end position="215"/>
    </location>
</feature>
<evidence type="ECO:0000313" key="10">
    <source>
        <dbReference type="Proteomes" id="UP000185783"/>
    </source>
</evidence>
<dbReference type="CDD" id="cd06261">
    <property type="entry name" value="TM_PBP2"/>
    <property type="match status" value="1"/>
</dbReference>
<keyword evidence="4 7" id="KW-0812">Transmembrane</keyword>
<comment type="similarity">
    <text evidence="7">Belongs to the binding-protein-dependent transport system permease family.</text>
</comment>
<evidence type="ECO:0000313" key="9">
    <source>
        <dbReference type="EMBL" id="OKL43858.1"/>
    </source>
</evidence>
<evidence type="ECO:0000256" key="5">
    <source>
        <dbReference type="ARBA" id="ARBA00022989"/>
    </source>
</evidence>
<reference evidence="9 10" key="1">
    <citation type="submission" date="2016-03" db="EMBL/GenBank/DDBJ databases">
        <title>Genome sequence of Nesiotobacter sp. nov., a moderately halophilic alphaproteobacterium isolated from the Yellow Sea, China.</title>
        <authorList>
            <person name="Zhang G."/>
            <person name="Zhang R."/>
        </authorList>
    </citation>
    <scope>NUCLEOTIDE SEQUENCE [LARGE SCALE GENOMIC DNA]</scope>
    <source>
        <strain evidence="9 10">WB1-6</strain>
    </source>
</reference>
<keyword evidence="10" id="KW-1185">Reference proteome</keyword>
<gene>
    <name evidence="9" type="ORF">A3843_11340</name>
</gene>
<dbReference type="AlphaFoldDB" id="A0A1U7JGN4"/>
<dbReference type="InterPro" id="IPR000515">
    <property type="entry name" value="MetI-like"/>
</dbReference>
<dbReference type="SUPFAM" id="SSF161098">
    <property type="entry name" value="MetI-like"/>
    <property type="match status" value="1"/>
</dbReference>
<evidence type="ECO:0000256" key="2">
    <source>
        <dbReference type="ARBA" id="ARBA00022448"/>
    </source>
</evidence>
<dbReference type="EMBL" id="LVVZ01000017">
    <property type="protein sequence ID" value="OKL43858.1"/>
    <property type="molecule type" value="Genomic_DNA"/>
</dbReference>
<feature type="transmembrane region" description="Helical" evidence="7">
    <location>
        <begin position="171"/>
        <end position="188"/>
    </location>
</feature>
<feature type="domain" description="ABC transmembrane type-1" evidence="8">
    <location>
        <begin position="61"/>
        <end position="250"/>
    </location>
</feature>
<feature type="transmembrane region" description="Helical" evidence="7">
    <location>
        <begin position="227"/>
        <end position="249"/>
    </location>
</feature>
<dbReference type="RefSeq" id="WP_051269378.1">
    <property type="nucleotide sequence ID" value="NZ_LVVZ01000017.1"/>
</dbReference>
<dbReference type="Pfam" id="PF00528">
    <property type="entry name" value="BPD_transp_1"/>
    <property type="match status" value="1"/>
</dbReference>
<evidence type="ECO:0000259" key="8">
    <source>
        <dbReference type="PROSITE" id="PS50928"/>
    </source>
</evidence>
<dbReference type="PROSITE" id="PS50928">
    <property type="entry name" value="ABC_TM1"/>
    <property type="match status" value="1"/>
</dbReference>
<comment type="subcellular location">
    <subcellularLocation>
        <location evidence="1 7">Cell membrane</location>
        <topology evidence="1 7">Multi-pass membrane protein</topology>
    </subcellularLocation>
</comment>
<feature type="transmembrane region" description="Helical" evidence="7">
    <location>
        <begin position="105"/>
        <end position="125"/>
    </location>
</feature>
<dbReference type="GO" id="GO:0005886">
    <property type="term" value="C:plasma membrane"/>
    <property type="evidence" value="ECO:0007669"/>
    <property type="project" value="UniProtKB-SubCell"/>
</dbReference>
<protein>
    <recommendedName>
        <fullName evidence="8">ABC transmembrane type-1 domain-containing protein</fullName>
    </recommendedName>
</protein>
<feature type="transmembrane region" description="Helical" evidence="7">
    <location>
        <begin position="12"/>
        <end position="31"/>
    </location>
</feature>
<proteinExistence type="inferred from homology"/>
<comment type="caution">
    <text evidence="9">The sequence shown here is derived from an EMBL/GenBank/DDBJ whole genome shotgun (WGS) entry which is preliminary data.</text>
</comment>
<organism evidence="9 10">
    <name type="scientific">Pseudovibrio exalbescens</name>
    <dbReference type="NCBI Taxonomy" id="197461"/>
    <lineage>
        <taxon>Bacteria</taxon>
        <taxon>Pseudomonadati</taxon>
        <taxon>Pseudomonadota</taxon>
        <taxon>Alphaproteobacteria</taxon>
        <taxon>Hyphomicrobiales</taxon>
        <taxon>Stappiaceae</taxon>
        <taxon>Pseudovibrio</taxon>
    </lineage>
</organism>
<keyword evidence="6 7" id="KW-0472">Membrane</keyword>
<dbReference type="STRING" id="197461.A3843_11340"/>
<dbReference type="PANTHER" id="PTHR30151">
    <property type="entry name" value="ALKANE SULFONATE ABC TRANSPORTER-RELATED, MEMBRANE SUBUNIT"/>
    <property type="match status" value="1"/>
</dbReference>
<feature type="transmembrane region" description="Helical" evidence="7">
    <location>
        <begin position="131"/>
        <end position="150"/>
    </location>
</feature>
<dbReference type="InterPro" id="IPR035906">
    <property type="entry name" value="MetI-like_sf"/>
</dbReference>
<sequence length="262" mass="28511">MIISFVVKQKLRSLLLVSTLPIVIVVLWEIVGRLGLTNSYLLPSPSAIWLAAVELWERGHLQRHLLVSVSRVLTGFSVSASLALSLAALHHGLPVVRRIMSVPMEAIRVVPPLAMVPVLILWLGIGEASKLAIIVLASFFPIYLSARTALASTDTRLLEMAKTLRLSRIEQTWFIVIPSAMPGLLTGLRLGFGYAWRALVGAEMIAAAAGLGYLIIDSEELARTDRIFVGIFAIAATGLLLDAIFLRVLPKDNRSGMLKGVF</sequence>
<dbReference type="Gene3D" id="1.10.3720.10">
    <property type="entry name" value="MetI-like"/>
    <property type="match status" value="1"/>
</dbReference>
<evidence type="ECO:0000256" key="3">
    <source>
        <dbReference type="ARBA" id="ARBA00022475"/>
    </source>
</evidence>
<feature type="transmembrane region" description="Helical" evidence="7">
    <location>
        <begin position="72"/>
        <end position="93"/>
    </location>
</feature>
<keyword evidence="5 7" id="KW-1133">Transmembrane helix</keyword>
<evidence type="ECO:0000256" key="1">
    <source>
        <dbReference type="ARBA" id="ARBA00004651"/>
    </source>
</evidence>
<dbReference type="GO" id="GO:0055085">
    <property type="term" value="P:transmembrane transport"/>
    <property type="evidence" value="ECO:0007669"/>
    <property type="project" value="InterPro"/>
</dbReference>
<keyword evidence="3" id="KW-1003">Cell membrane</keyword>
<keyword evidence="2 7" id="KW-0813">Transport</keyword>
<dbReference type="PANTHER" id="PTHR30151:SF38">
    <property type="entry name" value="ALIPHATIC SULFONATES TRANSPORT PERMEASE PROTEIN SSUC-RELATED"/>
    <property type="match status" value="1"/>
</dbReference>
<dbReference type="Proteomes" id="UP000185783">
    <property type="component" value="Unassembled WGS sequence"/>
</dbReference>
<evidence type="ECO:0000256" key="7">
    <source>
        <dbReference type="RuleBase" id="RU363032"/>
    </source>
</evidence>
<accession>A0A1U7JGN4</accession>